<dbReference type="EMBL" id="JAPNKA010000001">
    <property type="protein sequence ID" value="MCY1079551.1"/>
    <property type="molecule type" value="Genomic_DNA"/>
</dbReference>
<dbReference type="Pfam" id="PF11860">
    <property type="entry name" value="Muramidase"/>
    <property type="match status" value="1"/>
</dbReference>
<dbReference type="InterPro" id="IPR024408">
    <property type="entry name" value="Muramidase"/>
</dbReference>
<reference evidence="2 3" key="1">
    <citation type="submission" date="2022-11" db="EMBL/GenBank/DDBJ databases">
        <title>Minimal conservation of predation-associated metabolite biosynthetic gene clusters underscores biosynthetic potential of Myxococcota including descriptions for ten novel species: Archangium lansinium sp. nov., Myxococcus landrumus sp. nov., Nannocystis bai.</title>
        <authorList>
            <person name="Ahearne A."/>
            <person name="Stevens C."/>
            <person name="Phillips K."/>
        </authorList>
    </citation>
    <scope>NUCLEOTIDE SEQUENCE [LARGE SCALE GENOMIC DNA]</scope>
    <source>
        <strain evidence="2 3">MIWBW</strain>
    </source>
</reference>
<comment type="caution">
    <text evidence="2">The sequence shown here is derived from an EMBL/GenBank/DDBJ whole genome shotgun (WGS) entry which is preliminary data.</text>
</comment>
<dbReference type="Proteomes" id="UP001207654">
    <property type="component" value="Unassembled WGS sequence"/>
</dbReference>
<evidence type="ECO:0000313" key="2">
    <source>
        <dbReference type="EMBL" id="MCY1079551.1"/>
    </source>
</evidence>
<evidence type="ECO:0000313" key="3">
    <source>
        <dbReference type="Proteomes" id="UP001207654"/>
    </source>
</evidence>
<name>A0ABT4AE03_9BACT</name>
<accession>A0ABT4AE03</accession>
<proteinExistence type="predicted"/>
<feature type="domain" description="N-acetylmuramidase" evidence="1">
    <location>
        <begin position="646"/>
        <end position="814"/>
    </location>
</feature>
<evidence type="ECO:0000259" key="1">
    <source>
        <dbReference type="Pfam" id="PF11860"/>
    </source>
</evidence>
<sequence length="825" mass="90485">MDESRLTRVQVGTSGQFEFTLVPRTTLTLDAPQPGTIQALQSPGGLEVEVPIQGTCKNFPSGDLPCQLTWLVLKAGAMEPEAFPVADAVIKFDSRTRFHVEVGGRAPKVDLLKQKLFGAGALGYRIAPRFPHAPAAELAPGALRFNNPLDLRVTTPGGSLRFGSKVTFAASYGRIFDAAILQVRIVENDEGEAQTVGPGGNELAAFQWTRGNQAEWAWYIGFQDSARTRMCYCQAAEAGDYEYTYVFEGSSDGGRTFTVIKQDSALLKPIPRPKLTSFSLTRDQSLWLDTIYAQGQIENFVEGVGVELQVALVTHDMVGAPAAGALRRVTGRLEPGGRFKIELVPWLANAHYNPEKSFAILSFSELSAPGGSGMPLSAWLAFDASTFICFDDAAMDIAYGNQGRWICSTEVSRFRKTPAQLLEDATVKRVLYLNGQVDAEVHDKLKKILRGDLQVTKDEADLRLVRTLKRALVYTGFPTFGVGGVGATGSYKTSGGYDEHMSNGVALMLREWAPEDLLDDAGNPISESTLVFHSSYDGRNGAPVTPDVLSLFPTVPIRSRGLAGLLNAIQGLTQRKEIYLGSPDAAITNLDLLDQRRYPSTRDIVSRYKEGILRLLQDDYSDLNLNPIWVAAVIKTETNGLPVPKFEHHLFRSYYLKLASGRDWSTAERAQAAQAYLDEPANRLSAEGFKEARMLCTSYGLGQLMGFNIVTAKVKGRDGTLVTPTHPRQLLMADEADQVRMVLNLLIRPKNAAGIRPDPPCVRFNDYDISTPVEVLRLLDVESAQDCRALAHAYNGSSYAEKGYHNLMFQNFHEVKAIWNAPAGT</sequence>
<keyword evidence="3" id="KW-1185">Reference proteome</keyword>
<protein>
    <submittedName>
        <fullName evidence="2">N-acetylmuramidase domain-containing protein</fullName>
    </submittedName>
</protein>
<dbReference type="RefSeq" id="WP_267538266.1">
    <property type="nucleotide sequence ID" value="NZ_JAPNKA010000001.1"/>
</dbReference>
<gene>
    <name evidence="2" type="ORF">OV287_34340</name>
</gene>
<organism evidence="2 3">
    <name type="scientific">Archangium lansingense</name>
    <dbReference type="NCBI Taxonomy" id="2995310"/>
    <lineage>
        <taxon>Bacteria</taxon>
        <taxon>Pseudomonadati</taxon>
        <taxon>Myxococcota</taxon>
        <taxon>Myxococcia</taxon>
        <taxon>Myxococcales</taxon>
        <taxon>Cystobacterineae</taxon>
        <taxon>Archangiaceae</taxon>
        <taxon>Archangium</taxon>
    </lineage>
</organism>